<evidence type="ECO:0000256" key="2">
    <source>
        <dbReference type="ARBA" id="ARBA00022679"/>
    </source>
</evidence>
<keyword evidence="2 5" id="KW-0808">Transferase</keyword>
<name>A0A2N5NHE3_MEDGN</name>
<protein>
    <submittedName>
        <fullName evidence="5">Adenine methyltransferase</fullName>
    </submittedName>
</protein>
<dbReference type="InterPro" id="IPR007757">
    <property type="entry name" value="MT-A70-like"/>
</dbReference>
<comment type="similarity">
    <text evidence="4">Belongs to the MT-A70-like family.</text>
</comment>
<dbReference type="InterPro" id="IPR029063">
    <property type="entry name" value="SAM-dependent_MTases_sf"/>
</dbReference>
<evidence type="ECO:0000256" key="1">
    <source>
        <dbReference type="ARBA" id="ARBA00022603"/>
    </source>
</evidence>
<dbReference type="GO" id="GO:0032259">
    <property type="term" value="P:methylation"/>
    <property type="evidence" value="ECO:0007669"/>
    <property type="project" value="UniProtKB-KW"/>
</dbReference>
<sequence length="202" mass="23563">MGKYQVIYADPPWAYRVWSKKGNGRSAESHYPTMSIEEIADLPVKKLADENCALFLWVTFPLLREIWKVIDAWGFTYKSVAFVWIKQNKRADSLFWGMGYWTRANAEICILATKGSPKRYSKRVHQVIVSHIEEHSKKPEEARRRIEQLMGDVPRIELFARRETPGWDVWGNEVSCSLGTEILQENKRKETSEKKMGELLNL</sequence>
<dbReference type="GO" id="GO:0008168">
    <property type="term" value="F:methyltransferase activity"/>
    <property type="evidence" value="ECO:0007669"/>
    <property type="project" value="UniProtKB-KW"/>
</dbReference>
<dbReference type="SUPFAM" id="SSF53335">
    <property type="entry name" value="S-adenosyl-L-methionine-dependent methyltransferases"/>
    <property type="match status" value="1"/>
</dbReference>
<dbReference type="RefSeq" id="WP_101879805.1">
    <property type="nucleotide sequence ID" value="NZ_NIHM01000012.1"/>
</dbReference>
<dbReference type="PANTHER" id="PTHR12829:SF7">
    <property type="entry name" value="N6-ADENOSINE-METHYLTRANSFERASE CATALYTIC SUBUNIT"/>
    <property type="match status" value="1"/>
</dbReference>
<organism evidence="5 6">
    <name type="scientific">Mediterraneibacter gnavus</name>
    <name type="common">Ruminococcus gnavus</name>
    <dbReference type="NCBI Taxonomy" id="33038"/>
    <lineage>
        <taxon>Bacteria</taxon>
        <taxon>Bacillati</taxon>
        <taxon>Bacillota</taxon>
        <taxon>Clostridia</taxon>
        <taxon>Lachnospirales</taxon>
        <taxon>Lachnospiraceae</taxon>
        <taxon>Mediterraneibacter</taxon>
    </lineage>
</organism>
<evidence type="ECO:0000313" key="5">
    <source>
        <dbReference type="EMBL" id="PLT54515.1"/>
    </source>
</evidence>
<dbReference type="PROSITE" id="PS51143">
    <property type="entry name" value="MT_A70"/>
    <property type="match status" value="1"/>
</dbReference>
<evidence type="ECO:0000256" key="3">
    <source>
        <dbReference type="ARBA" id="ARBA00022691"/>
    </source>
</evidence>
<dbReference type="EMBL" id="NIHM01000012">
    <property type="protein sequence ID" value="PLT54515.1"/>
    <property type="molecule type" value="Genomic_DNA"/>
</dbReference>
<dbReference type="AlphaFoldDB" id="A0A2N5NHE3"/>
<proteinExistence type="inferred from homology"/>
<evidence type="ECO:0000313" key="6">
    <source>
        <dbReference type="Proteomes" id="UP000234849"/>
    </source>
</evidence>
<evidence type="ECO:0000256" key="4">
    <source>
        <dbReference type="PROSITE-ProRule" id="PRU00489"/>
    </source>
</evidence>
<dbReference type="InterPro" id="IPR002052">
    <property type="entry name" value="DNA_methylase_N6_adenine_CS"/>
</dbReference>
<comment type="caution">
    <text evidence="5">The sequence shown here is derived from an EMBL/GenBank/DDBJ whole genome shotgun (WGS) entry which is preliminary data.</text>
</comment>
<dbReference type="Proteomes" id="UP000234849">
    <property type="component" value="Unassembled WGS sequence"/>
</dbReference>
<dbReference type="PANTHER" id="PTHR12829">
    <property type="entry name" value="N6-ADENOSINE-METHYLTRANSFERASE"/>
    <property type="match status" value="1"/>
</dbReference>
<keyword evidence="1 5" id="KW-0489">Methyltransferase</keyword>
<gene>
    <name evidence="5" type="ORF">CDL18_09575</name>
</gene>
<dbReference type="GO" id="GO:0003676">
    <property type="term" value="F:nucleic acid binding"/>
    <property type="evidence" value="ECO:0007669"/>
    <property type="project" value="InterPro"/>
</dbReference>
<dbReference type="Gene3D" id="3.40.50.150">
    <property type="entry name" value="Vaccinia Virus protein VP39"/>
    <property type="match status" value="1"/>
</dbReference>
<reference evidence="5 6" key="1">
    <citation type="journal article" date="2017" name="Genome Med.">
        <title>A novel Ruminococcus gnavus clade enriched in inflammatory bowel disease patients.</title>
        <authorList>
            <person name="Hall A.B."/>
            <person name="Yassour M."/>
            <person name="Sauk J."/>
            <person name="Garner A."/>
            <person name="Jiang X."/>
            <person name="Arthur T."/>
            <person name="Lagoudas G.K."/>
            <person name="Vatanen T."/>
            <person name="Fornelos N."/>
            <person name="Wilson R."/>
            <person name="Bertha M."/>
            <person name="Cohen M."/>
            <person name="Garber J."/>
            <person name="Khalili H."/>
            <person name="Gevers D."/>
            <person name="Ananthakrishnan A.N."/>
            <person name="Kugathasan S."/>
            <person name="Lander E.S."/>
            <person name="Blainey P."/>
            <person name="Vlamakis H."/>
            <person name="Xavier R.J."/>
            <person name="Huttenhower C."/>
        </authorList>
    </citation>
    <scope>NUCLEOTIDE SEQUENCE [LARGE SCALE GENOMIC DNA]</scope>
    <source>
        <strain evidence="5 6">RJX1118</strain>
    </source>
</reference>
<dbReference type="Pfam" id="PF05063">
    <property type="entry name" value="MT-A70"/>
    <property type="match status" value="1"/>
</dbReference>
<accession>A0A2N5NHE3</accession>
<dbReference type="PROSITE" id="PS00092">
    <property type="entry name" value="N6_MTASE"/>
    <property type="match status" value="1"/>
</dbReference>
<keyword evidence="3" id="KW-0949">S-adenosyl-L-methionine</keyword>